<name>A0A6A3YPW0_9STRA</name>
<comment type="caution">
    <text evidence="7">The sequence shown here is derived from an EMBL/GenBank/DDBJ whole genome shotgun (WGS) entry which is preliminary data.</text>
</comment>
<evidence type="ECO:0000313" key="6">
    <source>
        <dbReference type="EMBL" id="KAE9149622.1"/>
    </source>
</evidence>
<dbReference type="Proteomes" id="UP000486351">
    <property type="component" value="Unassembled WGS sequence"/>
</dbReference>
<sequence length="62" mass="6498">MQVQWLAFMFIGMNTSFAVADDSKLIVDGEIRSPLLGAGVVSGGKNIVVLFLNVSASVVVNA</sequence>
<dbReference type="Proteomes" id="UP000433483">
    <property type="component" value="Unassembled WGS sequence"/>
</dbReference>
<dbReference type="Proteomes" id="UP000441208">
    <property type="component" value="Unassembled WGS sequence"/>
</dbReference>
<evidence type="ECO:0000313" key="14">
    <source>
        <dbReference type="Proteomes" id="UP000437068"/>
    </source>
</evidence>
<evidence type="ECO:0000313" key="3">
    <source>
        <dbReference type="EMBL" id="KAE9020445.1"/>
    </source>
</evidence>
<dbReference type="EMBL" id="QXGE01000231">
    <property type="protein sequence ID" value="KAE9319264.1"/>
    <property type="molecule type" value="Genomic_DNA"/>
</dbReference>
<keyword evidence="1" id="KW-0732">Signal</keyword>
<evidence type="ECO:0000313" key="17">
    <source>
        <dbReference type="Proteomes" id="UP000441208"/>
    </source>
</evidence>
<evidence type="ECO:0000313" key="18">
    <source>
        <dbReference type="Proteomes" id="UP000460718"/>
    </source>
</evidence>
<evidence type="ECO:0000313" key="13">
    <source>
        <dbReference type="Proteomes" id="UP000433483"/>
    </source>
</evidence>
<dbReference type="Proteomes" id="UP000440732">
    <property type="component" value="Unassembled WGS sequence"/>
</dbReference>
<evidence type="ECO:0000313" key="11">
    <source>
        <dbReference type="EMBL" id="KAE9354185.1"/>
    </source>
</evidence>
<feature type="signal peptide" evidence="1">
    <location>
        <begin position="1"/>
        <end position="20"/>
    </location>
</feature>
<dbReference type="Proteomes" id="UP000460718">
    <property type="component" value="Unassembled WGS sequence"/>
</dbReference>
<dbReference type="EMBL" id="QXGF01000209">
    <property type="protein sequence ID" value="KAE8944340.1"/>
    <property type="molecule type" value="Genomic_DNA"/>
</dbReference>
<reference evidence="12 13" key="1">
    <citation type="submission" date="2018-08" db="EMBL/GenBank/DDBJ databases">
        <title>Genomic investigation of the strawberry pathogen Phytophthora fragariae indicates pathogenicity is determined by transcriptional variation in three key races.</title>
        <authorList>
            <person name="Adams T.M."/>
            <person name="Armitage A.D."/>
            <person name="Sobczyk M.K."/>
            <person name="Bates H.J."/>
            <person name="Dunwell J.M."/>
            <person name="Nellist C.F."/>
            <person name="Harrison R.J."/>
        </authorList>
    </citation>
    <scope>NUCLEOTIDE SEQUENCE [LARGE SCALE GENOMIC DNA]</scope>
    <source>
        <strain evidence="10 14">A4</strain>
        <strain evidence="8 15">BC-1</strain>
        <strain evidence="9 19">BC-23</strain>
        <strain evidence="7 13">NOV-27</strain>
        <strain evidence="6 16">NOV-5</strain>
        <strain evidence="5 17">NOV-71</strain>
        <strain evidence="11 20">NOV-77</strain>
        <strain evidence="2 12">NOV-9</strain>
        <strain evidence="4 21">ONT-3</strain>
        <strain evidence="3 18">SCRP245</strain>
    </source>
</reference>
<proteinExistence type="predicted"/>
<evidence type="ECO:0000313" key="7">
    <source>
        <dbReference type="EMBL" id="KAE9222846.1"/>
    </source>
</evidence>
<evidence type="ECO:0000313" key="12">
    <source>
        <dbReference type="Proteomes" id="UP000429523"/>
    </source>
</evidence>
<evidence type="ECO:0000313" key="4">
    <source>
        <dbReference type="EMBL" id="KAE9124952.1"/>
    </source>
</evidence>
<evidence type="ECO:0000313" key="20">
    <source>
        <dbReference type="Proteomes" id="UP000486351"/>
    </source>
</evidence>
<evidence type="ECO:0000313" key="21">
    <source>
        <dbReference type="Proteomes" id="UP000488956"/>
    </source>
</evidence>
<keyword evidence="13" id="KW-1185">Reference proteome</keyword>
<gene>
    <name evidence="10" type="ORF">PF001_g5973</name>
    <name evidence="8" type="ORF">PF002_g6171</name>
    <name evidence="9" type="ORF">PF004_g1406</name>
    <name evidence="7" type="ORF">PF005_g6527</name>
    <name evidence="6" type="ORF">PF006_g5897</name>
    <name evidence="5" type="ORF">PF007_g5654</name>
    <name evidence="11" type="ORF">PF008_g4651</name>
    <name evidence="2" type="ORF">PF009_g5981</name>
    <name evidence="4" type="ORF">PF010_g5807</name>
    <name evidence="3" type="ORF">PF011_g5401</name>
</gene>
<dbReference type="EMBL" id="QXGD01000211">
    <property type="protein sequence ID" value="KAE9247635.1"/>
    <property type="molecule type" value="Genomic_DNA"/>
</dbReference>
<evidence type="ECO:0000313" key="2">
    <source>
        <dbReference type="EMBL" id="KAE8944340.1"/>
    </source>
</evidence>
<dbReference type="Proteomes" id="UP000429523">
    <property type="component" value="Unassembled WGS sequence"/>
</dbReference>
<dbReference type="EMBL" id="QXFX01000223">
    <property type="protein sequence ID" value="KAE9124952.1"/>
    <property type="molecule type" value="Genomic_DNA"/>
</dbReference>
<dbReference type="EMBL" id="QXGC01000034">
    <property type="protein sequence ID" value="KAE9253669.1"/>
    <property type="molecule type" value="Genomic_DNA"/>
</dbReference>
<protein>
    <recommendedName>
        <fullName evidence="22">Pectate lyase</fullName>
    </recommendedName>
</protein>
<dbReference type="AlphaFoldDB" id="A0A6A3YPW0"/>
<evidence type="ECO:0000313" key="10">
    <source>
        <dbReference type="EMBL" id="KAE9319264.1"/>
    </source>
</evidence>
<evidence type="ECO:0000313" key="15">
    <source>
        <dbReference type="Proteomes" id="UP000440367"/>
    </source>
</evidence>
<dbReference type="EMBL" id="QXFZ01000201">
    <property type="protein sequence ID" value="KAE9127291.1"/>
    <property type="molecule type" value="Genomic_DNA"/>
</dbReference>
<evidence type="ECO:0000313" key="8">
    <source>
        <dbReference type="EMBL" id="KAE9247635.1"/>
    </source>
</evidence>
<evidence type="ECO:0000313" key="16">
    <source>
        <dbReference type="Proteomes" id="UP000440732"/>
    </source>
</evidence>
<dbReference type="EMBL" id="QXFY01000161">
    <property type="protein sequence ID" value="KAE9354185.1"/>
    <property type="molecule type" value="Genomic_DNA"/>
</dbReference>
<organism evidence="7 13">
    <name type="scientific">Phytophthora fragariae</name>
    <dbReference type="NCBI Taxonomy" id="53985"/>
    <lineage>
        <taxon>Eukaryota</taxon>
        <taxon>Sar</taxon>
        <taxon>Stramenopiles</taxon>
        <taxon>Oomycota</taxon>
        <taxon>Peronosporomycetes</taxon>
        <taxon>Peronosporales</taxon>
        <taxon>Peronosporaceae</taxon>
        <taxon>Phytophthora</taxon>
    </lineage>
</organism>
<dbReference type="Proteomes" id="UP000440367">
    <property type="component" value="Unassembled WGS sequence"/>
</dbReference>
<dbReference type="EMBL" id="QXFW01000211">
    <property type="protein sequence ID" value="KAE9020445.1"/>
    <property type="molecule type" value="Genomic_DNA"/>
</dbReference>
<accession>A0A6A3YPW0</accession>
<dbReference type="Proteomes" id="UP000437068">
    <property type="component" value="Unassembled WGS sequence"/>
</dbReference>
<feature type="chain" id="PRO_5036166761" description="Pectate lyase" evidence="1">
    <location>
        <begin position="21"/>
        <end position="62"/>
    </location>
</feature>
<evidence type="ECO:0000313" key="19">
    <source>
        <dbReference type="Proteomes" id="UP000476176"/>
    </source>
</evidence>
<evidence type="ECO:0000313" key="5">
    <source>
        <dbReference type="EMBL" id="KAE9127291.1"/>
    </source>
</evidence>
<evidence type="ECO:0000313" key="9">
    <source>
        <dbReference type="EMBL" id="KAE9253669.1"/>
    </source>
</evidence>
<dbReference type="Proteomes" id="UP000476176">
    <property type="component" value="Unassembled WGS sequence"/>
</dbReference>
<dbReference type="Proteomes" id="UP000488956">
    <property type="component" value="Unassembled WGS sequence"/>
</dbReference>
<evidence type="ECO:0008006" key="22">
    <source>
        <dbReference type="Google" id="ProtNLM"/>
    </source>
</evidence>
<dbReference type="EMBL" id="QXGA01000229">
    <property type="protein sequence ID" value="KAE9149622.1"/>
    <property type="molecule type" value="Genomic_DNA"/>
</dbReference>
<evidence type="ECO:0000256" key="1">
    <source>
        <dbReference type="SAM" id="SignalP"/>
    </source>
</evidence>
<dbReference type="EMBL" id="QXGB01000245">
    <property type="protein sequence ID" value="KAE9222846.1"/>
    <property type="molecule type" value="Genomic_DNA"/>
</dbReference>